<dbReference type="EMBL" id="CP117880">
    <property type="protein sequence ID" value="WDF69931.1"/>
    <property type="molecule type" value="Genomic_DNA"/>
</dbReference>
<evidence type="ECO:0000256" key="1">
    <source>
        <dbReference type="ARBA" id="ARBA00005384"/>
    </source>
</evidence>
<dbReference type="PANTHER" id="PTHR46577:SF1">
    <property type="entry name" value="HTH-TYPE TRANSCRIPTIONAL REGULATORY PROTEIN GABR"/>
    <property type="match status" value="1"/>
</dbReference>
<name>A0ABY7WK17_9SPHI</name>
<evidence type="ECO:0000313" key="7">
    <source>
        <dbReference type="EMBL" id="WDF69931.1"/>
    </source>
</evidence>
<dbReference type="Gene3D" id="1.10.10.10">
    <property type="entry name" value="Winged helix-like DNA-binding domain superfamily/Winged helix DNA-binding domain"/>
    <property type="match status" value="1"/>
</dbReference>
<dbReference type="GO" id="GO:0016301">
    <property type="term" value="F:kinase activity"/>
    <property type="evidence" value="ECO:0007669"/>
    <property type="project" value="UniProtKB-KW"/>
</dbReference>
<proteinExistence type="inferred from homology"/>
<keyword evidence="3" id="KW-0805">Transcription regulation</keyword>
<dbReference type="Pfam" id="PF00392">
    <property type="entry name" value="GntR"/>
    <property type="match status" value="1"/>
</dbReference>
<reference evidence="7 8" key="1">
    <citation type="submission" date="2023-02" db="EMBL/GenBank/DDBJ databases">
        <title>Genome sequence of Sphingobacterium sp. KACC 22765.</title>
        <authorList>
            <person name="Kim S."/>
            <person name="Heo J."/>
            <person name="Kwon S.-W."/>
        </authorList>
    </citation>
    <scope>NUCLEOTIDE SEQUENCE [LARGE SCALE GENOMIC DNA]</scope>
    <source>
        <strain evidence="7 8">KACC 22765</strain>
    </source>
</reference>
<dbReference type="InterPro" id="IPR036390">
    <property type="entry name" value="WH_DNA-bd_sf"/>
</dbReference>
<keyword evidence="2" id="KW-0663">Pyridoxal phosphate</keyword>
<dbReference type="CDD" id="cd00609">
    <property type="entry name" value="AAT_like"/>
    <property type="match status" value="1"/>
</dbReference>
<comment type="similarity">
    <text evidence="1">In the C-terminal section; belongs to the class-I pyridoxal-phosphate-dependent aminotransferase family.</text>
</comment>
<organism evidence="7 8">
    <name type="scientific">Sphingobacterium oryzagri</name>
    <dbReference type="NCBI Taxonomy" id="3025669"/>
    <lineage>
        <taxon>Bacteria</taxon>
        <taxon>Pseudomonadati</taxon>
        <taxon>Bacteroidota</taxon>
        <taxon>Sphingobacteriia</taxon>
        <taxon>Sphingobacteriales</taxon>
        <taxon>Sphingobacteriaceae</taxon>
        <taxon>Sphingobacterium</taxon>
    </lineage>
</organism>
<keyword evidence="4" id="KW-0238">DNA-binding</keyword>
<sequence length="490" mass="55682">MPSPVEIPYRSFIVVDRSSNVPVYLQIANEFIKAIQRHALPPTTRLLGTRSLGQLLAVHRNTVVSAYDELAAQGWITILANKGTFVSAKLPILASPALQRHHYPSATGFAFKRSSLLDNPYEHRNYAYLFNDGTPDIRLTQIADLSRVYSSTMKRKSNRKKMDYYNHEGSEYFKTQLGDYLRLSRGLPIASSNILITRSTEMSLYIISEILLQPDDIVVVGEWGYFSANMIFQKNAARLKTVPVDEEGIDIAAVRKLCETQRVRMLYVNPQQHYPTTVTMSAKRRMELLQLAQTFGFAIVEDDYDQDFYYDKQPMLPLAAADQHGMVIYVGSFGKSLAPGFRTGFIVAPENIMLEMRKHLGIIDRQGDVLMEQALGEMIEDGVIYRHLKKSLKIYRERRDHMLAILKSEFNDCISVRKPAGGLACWLQFTSPVNLLQLSRNCAKSQLFLPKTILYQNKDMTALRLGFGHLDTQAMNESMAILRQHITALL</sequence>
<dbReference type="Proteomes" id="UP001221558">
    <property type="component" value="Chromosome"/>
</dbReference>
<accession>A0ABY7WK17</accession>
<evidence type="ECO:0000256" key="4">
    <source>
        <dbReference type="ARBA" id="ARBA00023125"/>
    </source>
</evidence>
<dbReference type="SUPFAM" id="SSF53383">
    <property type="entry name" value="PLP-dependent transferases"/>
    <property type="match status" value="1"/>
</dbReference>
<evidence type="ECO:0000256" key="3">
    <source>
        <dbReference type="ARBA" id="ARBA00023015"/>
    </source>
</evidence>
<dbReference type="SUPFAM" id="SSF46785">
    <property type="entry name" value="Winged helix' DNA-binding domain"/>
    <property type="match status" value="1"/>
</dbReference>
<dbReference type="InterPro" id="IPR036388">
    <property type="entry name" value="WH-like_DNA-bd_sf"/>
</dbReference>
<keyword evidence="5" id="KW-0804">Transcription</keyword>
<protein>
    <submittedName>
        <fullName evidence="7">PLP-dependent aminotransferase family protein</fullName>
    </submittedName>
</protein>
<evidence type="ECO:0000259" key="6">
    <source>
        <dbReference type="PROSITE" id="PS50949"/>
    </source>
</evidence>
<dbReference type="InterPro" id="IPR004839">
    <property type="entry name" value="Aminotransferase_I/II_large"/>
</dbReference>
<gene>
    <name evidence="7" type="ORF">PQ465_06020</name>
</gene>
<dbReference type="PROSITE" id="PS50949">
    <property type="entry name" value="HTH_GNTR"/>
    <property type="match status" value="1"/>
</dbReference>
<evidence type="ECO:0000256" key="5">
    <source>
        <dbReference type="ARBA" id="ARBA00023163"/>
    </source>
</evidence>
<dbReference type="CDD" id="cd07377">
    <property type="entry name" value="WHTH_GntR"/>
    <property type="match status" value="1"/>
</dbReference>
<dbReference type="SMART" id="SM00345">
    <property type="entry name" value="HTH_GNTR"/>
    <property type="match status" value="1"/>
</dbReference>
<dbReference type="Pfam" id="PF00155">
    <property type="entry name" value="Aminotran_1_2"/>
    <property type="match status" value="1"/>
</dbReference>
<keyword evidence="7" id="KW-0808">Transferase</keyword>
<dbReference type="RefSeq" id="WP_274268639.1">
    <property type="nucleotide sequence ID" value="NZ_CP117880.1"/>
</dbReference>
<keyword evidence="8" id="KW-1185">Reference proteome</keyword>
<keyword evidence="7" id="KW-0032">Aminotransferase</keyword>
<dbReference type="GO" id="GO:0008483">
    <property type="term" value="F:transaminase activity"/>
    <property type="evidence" value="ECO:0007669"/>
    <property type="project" value="UniProtKB-KW"/>
</dbReference>
<keyword evidence="7" id="KW-0418">Kinase</keyword>
<dbReference type="PANTHER" id="PTHR46577">
    <property type="entry name" value="HTH-TYPE TRANSCRIPTIONAL REGULATORY PROTEIN GABR"/>
    <property type="match status" value="1"/>
</dbReference>
<dbReference type="InterPro" id="IPR051446">
    <property type="entry name" value="HTH_trans_reg/aminotransferase"/>
</dbReference>
<evidence type="ECO:0000313" key="8">
    <source>
        <dbReference type="Proteomes" id="UP001221558"/>
    </source>
</evidence>
<dbReference type="Gene3D" id="3.40.640.10">
    <property type="entry name" value="Type I PLP-dependent aspartate aminotransferase-like (Major domain)"/>
    <property type="match status" value="1"/>
</dbReference>
<dbReference type="InterPro" id="IPR000524">
    <property type="entry name" value="Tscrpt_reg_HTH_GntR"/>
</dbReference>
<dbReference type="InterPro" id="IPR015421">
    <property type="entry name" value="PyrdxlP-dep_Trfase_major"/>
</dbReference>
<evidence type="ECO:0000256" key="2">
    <source>
        <dbReference type="ARBA" id="ARBA00022898"/>
    </source>
</evidence>
<feature type="domain" description="HTH gntR-type" evidence="6">
    <location>
        <begin position="21"/>
        <end position="89"/>
    </location>
</feature>
<dbReference type="InterPro" id="IPR015424">
    <property type="entry name" value="PyrdxlP-dep_Trfase"/>
</dbReference>